<dbReference type="Proteomes" id="UP000178432">
    <property type="component" value="Unassembled WGS sequence"/>
</dbReference>
<name>A0A1G1Y0M9_9BACT</name>
<evidence type="ECO:0000313" key="1">
    <source>
        <dbReference type="EMBL" id="OGY45913.1"/>
    </source>
</evidence>
<proteinExistence type="predicted"/>
<protein>
    <submittedName>
        <fullName evidence="1">Uncharacterized protein</fullName>
    </submittedName>
</protein>
<accession>A0A1G1Y0M9</accession>
<reference evidence="1 2" key="1">
    <citation type="journal article" date="2016" name="Nat. Commun.">
        <title>Thousands of microbial genomes shed light on interconnected biogeochemical processes in an aquifer system.</title>
        <authorList>
            <person name="Anantharaman K."/>
            <person name="Brown C.T."/>
            <person name="Hug L.A."/>
            <person name="Sharon I."/>
            <person name="Castelle C.J."/>
            <person name="Probst A.J."/>
            <person name="Thomas B.C."/>
            <person name="Singh A."/>
            <person name="Wilkins M.J."/>
            <person name="Karaoz U."/>
            <person name="Brodie E.L."/>
            <person name="Williams K.H."/>
            <person name="Hubbard S.S."/>
            <person name="Banfield J.F."/>
        </authorList>
    </citation>
    <scope>NUCLEOTIDE SEQUENCE [LARGE SCALE GENOMIC DNA]</scope>
</reference>
<dbReference type="AlphaFoldDB" id="A0A1G1Y0M9"/>
<sequence length="121" mass="14175">MFNLIKKVFIKPKLEKEAFDAYLNRLPAKIDVDWFRDGKFIIGRIDTGDKKFLTQGLSVQDFIKMVNDSIYTVYDIPEEYADVFLKNFPYNPPLEARQKLEDLKVKGSQINLIKEKKLQLA</sequence>
<organism evidence="1 2">
    <name type="scientific">Candidatus Buchananbacteria bacterium RIFCSPHIGHO2_01_FULL_46_12</name>
    <dbReference type="NCBI Taxonomy" id="1797536"/>
    <lineage>
        <taxon>Bacteria</taxon>
        <taxon>Candidatus Buchananiibacteriota</taxon>
    </lineage>
</organism>
<evidence type="ECO:0000313" key="2">
    <source>
        <dbReference type="Proteomes" id="UP000178432"/>
    </source>
</evidence>
<gene>
    <name evidence="1" type="ORF">A2663_00395</name>
</gene>
<dbReference type="EMBL" id="MHIF01000069">
    <property type="protein sequence ID" value="OGY45913.1"/>
    <property type="molecule type" value="Genomic_DNA"/>
</dbReference>
<comment type="caution">
    <text evidence="1">The sequence shown here is derived from an EMBL/GenBank/DDBJ whole genome shotgun (WGS) entry which is preliminary data.</text>
</comment>